<evidence type="ECO:0000256" key="1">
    <source>
        <dbReference type="ARBA" id="ARBA00022741"/>
    </source>
</evidence>
<protein>
    <recommendedName>
        <fullName evidence="5">UvrD-like helicase C-terminal domain-containing protein</fullName>
    </recommendedName>
</protein>
<dbReference type="EMBL" id="CALNXI010001080">
    <property type="protein sequence ID" value="CAH3154513.1"/>
    <property type="molecule type" value="Genomic_DNA"/>
</dbReference>
<dbReference type="InterPro" id="IPR000212">
    <property type="entry name" value="DNA_helicase_UvrD/REP"/>
</dbReference>
<gene>
    <name evidence="6" type="ORF">PEVE_00001462</name>
</gene>
<evidence type="ECO:0000256" key="4">
    <source>
        <dbReference type="ARBA" id="ARBA00022840"/>
    </source>
</evidence>
<feature type="non-terminal residue" evidence="6">
    <location>
        <position position="113"/>
    </location>
</feature>
<keyword evidence="4" id="KW-0067">ATP-binding</keyword>
<dbReference type="Pfam" id="PF13361">
    <property type="entry name" value="UvrD_C"/>
    <property type="match status" value="1"/>
</dbReference>
<keyword evidence="3" id="KW-0347">Helicase</keyword>
<reference evidence="6 7" key="1">
    <citation type="submission" date="2022-05" db="EMBL/GenBank/DDBJ databases">
        <authorList>
            <consortium name="Genoscope - CEA"/>
            <person name="William W."/>
        </authorList>
    </citation>
    <scope>NUCLEOTIDE SEQUENCE [LARGE SCALE GENOMIC DNA]</scope>
</reference>
<dbReference type="PANTHER" id="PTHR11070:SF30">
    <property type="entry name" value="F-BOX DNA HELICASE 1"/>
    <property type="match status" value="1"/>
</dbReference>
<dbReference type="InterPro" id="IPR027417">
    <property type="entry name" value="P-loop_NTPase"/>
</dbReference>
<dbReference type="Proteomes" id="UP001159427">
    <property type="component" value="Unassembled WGS sequence"/>
</dbReference>
<keyword evidence="1" id="KW-0547">Nucleotide-binding</keyword>
<evidence type="ECO:0000256" key="3">
    <source>
        <dbReference type="ARBA" id="ARBA00022806"/>
    </source>
</evidence>
<evidence type="ECO:0000259" key="5">
    <source>
        <dbReference type="Pfam" id="PF13361"/>
    </source>
</evidence>
<dbReference type="SUPFAM" id="SSF52540">
    <property type="entry name" value="P-loop containing nucleoside triphosphate hydrolases"/>
    <property type="match status" value="1"/>
</dbReference>
<evidence type="ECO:0000256" key="2">
    <source>
        <dbReference type="ARBA" id="ARBA00022801"/>
    </source>
</evidence>
<evidence type="ECO:0000313" key="6">
    <source>
        <dbReference type="EMBL" id="CAH3154513.1"/>
    </source>
</evidence>
<sequence length="113" mass="12727">MHVEKLEEIVQLLRSKVVRKNKADVIFSTAHKAKGLEFDHVRVAEDFLSGLDSGLYLGELEDDEKNLLYVAVSRAKKSLRLSQKIVNLIHLQKPCVKCKSQVVEELIVSVSAL</sequence>
<accession>A0ABN8Q078</accession>
<proteinExistence type="predicted"/>
<keyword evidence="2" id="KW-0378">Hydrolase</keyword>
<feature type="domain" description="UvrD-like helicase C-terminal" evidence="5">
    <location>
        <begin position="9"/>
        <end position="82"/>
    </location>
</feature>
<name>A0ABN8Q078_9CNID</name>
<keyword evidence="7" id="KW-1185">Reference proteome</keyword>
<dbReference type="InterPro" id="IPR014017">
    <property type="entry name" value="DNA_helicase_UvrD-like_C"/>
</dbReference>
<dbReference type="Gene3D" id="3.40.50.300">
    <property type="entry name" value="P-loop containing nucleotide triphosphate hydrolases"/>
    <property type="match status" value="1"/>
</dbReference>
<dbReference type="PANTHER" id="PTHR11070">
    <property type="entry name" value="UVRD / RECB / PCRA DNA HELICASE FAMILY MEMBER"/>
    <property type="match status" value="1"/>
</dbReference>
<evidence type="ECO:0000313" key="7">
    <source>
        <dbReference type="Proteomes" id="UP001159427"/>
    </source>
</evidence>
<comment type="caution">
    <text evidence="6">The sequence shown here is derived from an EMBL/GenBank/DDBJ whole genome shotgun (WGS) entry which is preliminary data.</text>
</comment>
<organism evidence="6 7">
    <name type="scientific">Porites evermanni</name>
    <dbReference type="NCBI Taxonomy" id="104178"/>
    <lineage>
        <taxon>Eukaryota</taxon>
        <taxon>Metazoa</taxon>
        <taxon>Cnidaria</taxon>
        <taxon>Anthozoa</taxon>
        <taxon>Hexacorallia</taxon>
        <taxon>Scleractinia</taxon>
        <taxon>Fungiina</taxon>
        <taxon>Poritidae</taxon>
        <taxon>Porites</taxon>
    </lineage>
</organism>